<feature type="domain" description="Large ribosomal subunit protein bL9 C-terminal" evidence="8">
    <location>
        <begin position="60"/>
        <end position="121"/>
    </location>
</feature>
<gene>
    <name evidence="9" type="primary">rplI</name>
    <name evidence="9" type="ORF">COX08_02440</name>
</gene>
<dbReference type="GO" id="GO:0005840">
    <property type="term" value="C:ribosome"/>
    <property type="evidence" value="ECO:0007669"/>
    <property type="project" value="UniProtKB-KW"/>
</dbReference>
<evidence type="ECO:0000313" key="10">
    <source>
        <dbReference type="Proteomes" id="UP000229459"/>
    </source>
</evidence>
<dbReference type="GO" id="GO:0003735">
    <property type="term" value="F:structural constituent of ribosome"/>
    <property type="evidence" value="ECO:0007669"/>
    <property type="project" value="InterPro"/>
</dbReference>
<evidence type="ECO:0000256" key="6">
    <source>
        <dbReference type="ARBA" id="ARBA00035456"/>
    </source>
</evidence>
<dbReference type="InterPro" id="IPR036935">
    <property type="entry name" value="Ribosomal_bL9_N_sf"/>
</dbReference>
<comment type="caution">
    <text evidence="9">The sequence shown here is derived from an EMBL/GenBank/DDBJ whole genome shotgun (WGS) entry which is preliminary data.</text>
</comment>
<keyword evidence="3" id="KW-0694">RNA-binding</keyword>
<dbReference type="InterPro" id="IPR020070">
    <property type="entry name" value="Ribosomal_bL9_N"/>
</dbReference>
<accession>A0A2H0B689</accession>
<dbReference type="GO" id="GO:0019843">
    <property type="term" value="F:rRNA binding"/>
    <property type="evidence" value="ECO:0007669"/>
    <property type="project" value="UniProtKB-KW"/>
</dbReference>
<dbReference type="Pfam" id="PF03948">
    <property type="entry name" value="Ribosomal_L9_C"/>
    <property type="match status" value="1"/>
</dbReference>
<dbReference type="SUPFAM" id="SSF55653">
    <property type="entry name" value="Ribosomal protein L9 C-domain"/>
    <property type="match status" value="1"/>
</dbReference>
<evidence type="ECO:0000313" key="9">
    <source>
        <dbReference type="EMBL" id="PIP53172.1"/>
    </source>
</evidence>
<dbReference type="EMBL" id="PCSR01000055">
    <property type="protein sequence ID" value="PIP53172.1"/>
    <property type="molecule type" value="Genomic_DNA"/>
</dbReference>
<comment type="similarity">
    <text evidence="1">Belongs to the bacterial ribosomal protein bL9 family.</text>
</comment>
<dbReference type="Gene3D" id="3.10.430.100">
    <property type="entry name" value="Ribosomal protein L9, C-terminal domain"/>
    <property type="match status" value="1"/>
</dbReference>
<dbReference type="InterPro" id="IPR020594">
    <property type="entry name" value="Ribosomal_bL9_bac/chp"/>
</dbReference>
<evidence type="ECO:0000256" key="1">
    <source>
        <dbReference type="ARBA" id="ARBA00010605"/>
    </source>
</evidence>
<keyword evidence="2" id="KW-0699">rRNA-binding</keyword>
<keyword evidence="4 9" id="KW-0689">Ribosomal protein</keyword>
<evidence type="ECO:0000259" key="7">
    <source>
        <dbReference type="Pfam" id="PF01281"/>
    </source>
</evidence>
<dbReference type="Proteomes" id="UP000229459">
    <property type="component" value="Unassembled WGS sequence"/>
</dbReference>
<proteinExistence type="inferred from homology"/>
<evidence type="ECO:0000256" key="3">
    <source>
        <dbReference type="ARBA" id="ARBA00022884"/>
    </source>
</evidence>
<dbReference type="NCBIfam" id="TIGR00158">
    <property type="entry name" value="L9"/>
    <property type="match status" value="1"/>
</dbReference>
<dbReference type="InterPro" id="IPR036791">
    <property type="entry name" value="Ribosomal_bL9_C_sf"/>
</dbReference>
<feature type="domain" description="Ribosomal protein L9" evidence="7">
    <location>
        <begin position="7"/>
        <end position="39"/>
    </location>
</feature>
<sequence length="134" mass="15410">MKILILKTNQIQDVKDSYAVNFLIPKGLAILATKQVQKDLVNKKVQKQQQIQKRKQILSELVQKIENKTFTIKAKANSDGQLYACVGEKQIKKLLKIKEPLKIINKSEIKQLGLYKLEIKIGINKFPIKLRITN</sequence>
<organism evidence="9 10">
    <name type="scientific">Candidatus Beckwithbacteria bacterium CG23_combo_of_CG06-09_8_20_14_all_34_8</name>
    <dbReference type="NCBI Taxonomy" id="1974497"/>
    <lineage>
        <taxon>Bacteria</taxon>
        <taxon>Candidatus Beckwithiibacteriota</taxon>
    </lineage>
</organism>
<dbReference type="Gene3D" id="3.40.5.10">
    <property type="entry name" value="Ribosomal protein L9, N-terminal domain"/>
    <property type="match status" value="1"/>
</dbReference>
<dbReference type="InterPro" id="IPR009027">
    <property type="entry name" value="Ribosomal_bL9/RNase_H1_N"/>
</dbReference>
<dbReference type="Pfam" id="PF01281">
    <property type="entry name" value="Ribosomal_L9_N"/>
    <property type="match status" value="1"/>
</dbReference>
<evidence type="ECO:0000259" key="8">
    <source>
        <dbReference type="Pfam" id="PF03948"/>
    </source>
</evidence>
<evidence type="ECO:0000256" key="2">
    <source>
        <dbReference type="ARBA" id="ARBA00022730"/>
    </source>
</evidence>
<dbReference type="InterPro" id="IPR020069">
    <property type="entry name" value="Ribosomal_bL9_C"/>
</dbReference>
<evidence type="ECO:0000256" key="5">
    <source>
        <dbReference type="ARBA" id="ARBA00023274"/>
    </source>
</evidence>
<dbReference type="AlphaFoldDB" id="A0A2H0B689"/>
<dbReference type="GO" id="GO:1990904">
    <property type="term" value="C:ribonucleoprotein complex"/>
    <property type="evidence" value="ECO:0007669"/>
    <property type="project" value="UniProtKB-KW"/>
</dbReference>
<name>A0A2H0B689_9BACT</name>
<protein>
    <recommendedName>
        <fullName evidence="6">50S ribosomal protein L9</fullName>
    </recommendedName>
</protein>
<reference evidence="9 10" key="1">
    <citation type="submission" date="2017-09" db="EMBL/GenBank/DDBJ databases">
        <title>Depth-based differentiation of microbial function through sediment-hosted aquifers and enrichment of novel symbionts in the deep terrestrial subsurface.</title>
        <authorList>
            <person name="Probst A.J."/>
            <person name="Ladd B."/>
            <person name="Jarett J.K."/>
            <person name="Geller-Mcgrath D.E."/>
            <person name="Sieber C.M."/>
            <person name="Emerson J.B."/>
            <person name="Anantharaman K."/>
            <person name="Thomas B.C."/>
            <person name="Malmstrom R."/>
            <person name="Stieglmeier M."/>
            <person name="Klingl A."/>
            <person name="Woyke T."/>
            <person name="Ryan C.M."/>
            <person name="Banfield J.F."/>
        </authorList>
    </citation>
    <scope>NUCLEOTIDE SEQUENCE [LARGE SCALE GENOMIC DNA]</scope>
    <source>
        <strain evidence="9">CG23_combo_of_CG06-09_8_20_14_all_34_8</strain>
    </source>
</reference>
<dbReference type="GO" id="GO:0006412">
    <property type="term" value="P:translation"/>
    <property type="evidence" value="ECO:0007669"/>
    <property type="project" value="InterPro"/>
</dbReference>
<keyword evidence="5" id="KW-0687">Ribonucleoprotein</keyword>
<evidence type="ECO:0000256" key="4">
    <source>
        <dbReference type="ARBA" id="ARBA00022980"/>
    </source>
</evidence>
<dbReference type="SUPFAM" id="SSF55658">
    <property type="entry name" value="L9 N-domain-like"/>
    <property type="match status" value="1"/>
</dbReference>